<dbReference type="HAMAP" id="MF_00775">
    <property type="entry name" value="UPF0311"/>
    <property type="match status" value="1"/>
</dbReference>
<dbReference type="InterPro" id="IPR020915">
    <property type="entry name" value="UPF0311"/>
</dbReference>
<name>A0A1I7LE77_9BURK</name>
<dbReference type="Gene3D" id="2.40.160.20">
    <property type="match status" value="1"/>
</dbReference>
<organism evidence="2 3">
    <name type="scientific">Pseudoduganella namucuonensis</name>
    <dbReference type="NCBI Taxonomy" id="1035707"/>
    <lineage>
        <taxon>Bacteria</taxon>
        <taxon>Pseudomonadati</taxon>
        <taxon>Pseudomonadota</taxon>
        <taxon>Betaproteobacteria</taxon>
        <taxon>Burkholderiales</taxon>
        <taxon>Oxalobacteraceae</taxon>
        <taxon>Telluria group</taxon>
        <taxon>Pseudoduganella</taxon>
    </lineage>
</organism>
<proteinExistence type="inferred from homology"/>
<dbReference type="PANTHER" id="PTHR37315">
    <property type="entry name" value="UPF0311 PROTEIN BLR7842"/>
    <property type="match status" value="1"/>
</dbReference>
<evidence type="ECO:0000256" key="1">
    <source>
        <dbReference type="HAMAP-Rule" id="MF_00775"/>
    </source>
</evidence>
<accession>A0A1I7LE77</accession>
<evidence type="ECO:0000313" key="3">
    <source>
        <dbReference type="Proteomes" id="UP000199391"/>
    </source>
</evidence>
<dbReference type="Proteomes" id="UP000199391">
    <property type="component" value="Unassembled WGS sequence"/>
</dbReference>
<reference evidence="3" key="1">
    <citation type="submission" date="2016-10" db="EMBL/GenBank/DDBJ databases">
        <authorList>
            <person name="Varghese N."/>
            <person name="Submissions S."/>
        </authorList>
    </citation>
    <scope>NUCLEOTIDE SEQUENCE [LARGE SCALE GENOMIC DNA]</scope>
    <source>
        <strain evidence="3">CGMCC 1.11014</strain>
    </source>
</reference>
<dbReference type="RefSeq" id="WP_093558134.1">
    <property type="nucleotide sequence ID" value="NZ_FPBO01000027.1"/>
</dbReference>
<dbReference type="Pfam" id="PF11578">
    <property type="entry name" value="DUF3237"/>
    <property type="match status" value="1"/>
</dbReference>
<protein>
    <recommendedName>
        <fullName evidence="1">UPF0311 protein SAMN05216552_102761</fullName>
    </recommendedName>
</protein>
<comment type="similarity">
    <text evidence="1">Belongs to the UPF0311 family.</text>
</comment>
<dbReference type="OrthoDB" id="5294829at2"/>
<dbReference type="AlphaFoldDB" id="A0A1I7LE77"/>
<dbReference type="PANTHER" id="PTHR37315:SF1">
    <property type="entry name" value="UPF0311 PROTEIN BLR7842"/>
    <property type="match status" value="1"/>
</dbReference>
<sequence>MTAIPETFTGKSTVNEARLEFLFQVRLHFTRVHHIQNMPTGAGRGAVYIDSGTVEGPRLNGKVLPGTGGDWSLFRPDGVLATDARYMLQADDGTLILLLNRGFLWGRAPDVMPRIREWIFNDGPPVDHADYYLRASPTFEVETGPHDWLTRHVIVGIGERKGDGNLIRYYAVL</sequence>
<evidence type="ECO:0000313" key="2">
    <source>
        <dbReference type="EMBL" id="SFV07866.1"/>
    </source>
</evidence>
<dbReference type="EMBL" id="FPBO01000027">
    <property type="protein sequence ID" value="SFV07866.1"/>
    <property type="molecule type" value="Genomic_DNA"/>
</dbReference>
<gene>
    <name evidence="2" type="ORF">SAMN05216552_102761</name>
</gene>
<dbReference type="STRING" id="1035707.SAMN05216552_102761"/>
<keyword evidence="3" id="KW-1185">Reference proteome</keyword>